<evidence type="ECO:0000256" key="2">
    <source>
        <dbReference type="SAM" id="SignalP"/>
    </source>
</evidence>
<feature type="compositionally biased region" description="Low complexity" evidence="1">
    <location>
        <begin position="115"/>
        <end position="181"/>
    </location>
</feature>
<gene>
    <name evidence="3" type="ORF">C2857_004758</name>
</gene>
<accession>A0A7S9KSE7</accession>
<reference evidence="3 4" key="1">
    <citation type="journal article" date="2018" name="PLoS Genet.">
        <title>Repeat elements organise 3D genome structure and mediate transcription in the filamentous fungus Epichloe festucae.</title>
        <authorList>
            <person name="Winter D.J."/>
            <person name="Ganley A.R.D."/>
            <person name="Young C.A."/>
            <person name="Liachko I."/>
            <person name="Schardl C.L."/>
            <person name="Dupont P.Y."/>
            <person name="Berry D."/>
            <person name="Ram A."/>
            <person name="Scott B."/>
            <person name="Cox M.P."/>
        </authorList>
    </citation>
    <scope>NUCLEOTIDE SEQUENCE [LARGE SCALE GENOMIC DNA]</scope>
    <source>
        <strain evidence="3 4">Fl1</strain>
    </source>
</reference>
<evidence type="ECO:0000313" key="3">
    <source>
        <dbReference type="EMBL" id="QPH00785.1"/>
    </source>
</evidence>
<dbReference type="OrthoDB" id="5597238at2759"/>
<evidence type="ECO:0000256" key="1">
    <source>
        <dbReference type="SAM" id="MobiDB-lite"/>
    </source>
</evidence>
<sequence length="209" mass="19656">MRFAVALVSGLAAAVSAQTNSVAADPATASAAACLKKCAVGDVNCQSHCITVPNPNEQQVNDTTKCAAACPQGKGSPEETQKYSDCVQGCISKHYYVSSEGTPQATGGSGGNGGDSNSNTSAAPPSAASATATGGATSTASASSGSGSGSGSQTSSSGADAGASQTTGSNSGSKTSTGAAATSTNAAPGMMPFGATGALVGAFAALLAL</sequence>
<evidence type="ECO:0000313" key="4">
    <source>
        <dbReference type="Proteomes" id="UP000594364"/>
    </source>
</evidence>
<proteinExistence type="predicted"/>
<dbReference type="EMBL" id="CP031387">
    <property type="protein sequence ID" value="QPH00785.1"/>
    <property type="molecule type" value="Genomic_DNA"/>
</dbReference>
<feature type="region of interest" description="Disordered" evidence="1">
    <location>
        <begin position="101"/>
        <end position="181"/>
    </location>
</feature>
<organism evidence="3 4">
    <name type="scientific">Epichloe festucae (strain Fl1)</name>
    <dbReference type="NCBI Taxonomy" id="877507"/>
    <lineage>
        <taxon>Eukaryota</taxon>
        <taxon>Fungi</taxon>
        <taxon>Dikarya</taxon>
        <taxon>Ascomycota</taxon>
        <taxon>Pezizomycotina</taxon>
        <taxon>Sordariomycetes</taxon>
        <taxon>Hypocreomycetidae</taxon>
        <taxon>Hypocreales</taxon>
        <taxon>Clavicipitaceae</taxon>
        <taxon>Epichloe</taxon>
    </lineage>
</organism>
<keyword evidence="4" id="KW-1185">Reference proteome</keyword>
<name>A0A7S9KSE7_EPIFF</name>
<dbReference type="AlphaFoldDB" id="A0A7S9KSE7"/>
<dbReference type="Proteomes" id="UP000594364">
    <property type="component" value="Chromosome 3"/>
</dbReference>
<keyword evidence="2" id="KW-0732">Signal</keyword>
<feature type="signal peptide" evidence="2">
    <location>
        <begin position="1"/>
        <end position="17"/>
    </location>
</feature>
<protein>
    <submittedName>
        <fullName evidence="3">Uncharacterized protein</fullName>
    </submittedName>
</protein>
<feature type="chain" id="PRO_5034478962" evidence="2">
    <location>
        <begin position="18"/>
        <end position="209"/>
    </location>
</feature>